<dbReference type="EMBL" id="CM044705">
    <property type="protein sequence ID" value="KAI5664126.1"/>
    <property type="molecule type" value="Genomic_DNA"/>
</dbReference>
<dbReference type="Proteomes" id="UP001060085">
    <property type="component" value="Linkage Group LG05"/>
</dbReference>
<keyword evidence="2" id="KW-1185">Reference proteome</keyword>
<sequence>MENQKRYKEEQQEKEIVAIEKSEENQLWIRDAKLKQSCFDLKCWHDILDIISLIVDSFSSWTPMRGMIPSNLLDSFVGNFLVKKVEGHEFKDEFFQRSGEWYGRDRHENKESFQGLVTRLGTRKIDLETQRKQNSGGKNFKNRSNTSSALVAEVKLEFALAKMVEQTPQIGKQAGKDFQKSVKQSSRTFPGLAITTRPVGLVRAKQSQQFFQQAPQPS</sequence>
<accession>A0ACC0AXD6</accession>
<proteinExistence type="predicted"/>
<reference evidence="2" key="1">
    <citation type="journal article" date="2023" name="Nat. Plants">
        <title>Single-cell RNA sequencing provides a high-resolution roadmap for understanding the multicellular compartmentation of specialized metabolism.</title>
        <authorList>
            <person name="Sun S."/>
            <person name="Shen X."/>
            <person name="Li Y."/>
            <person name="Li Y."/>
            <person name="Wang S."/>
            <person name="Li R."/>
            <person name="Zhang H."/>
            <person name="Shen G."/>
            <person name="Guo B."/>
            <person name="Wei J."/>
            <person name="Xu J."/>
            <person name="St-Pierre B."/>
            <person name="Chen S."/>
            <person name="Sun C."/>
        </authorList>
    </citation>
    <scope>NUCLEOTIDE SEQUENCE [LARGE SCALE GENOMIC DNA]</scope>
</reference>
<evidence type="ECO:0000313" key="2">
    <source>
        <dbReference type="Proteomes" id="UP001060085"/>
    </source>
</evidence>
<gene>
    <name evidence="1" type="ORF">M9H77_23449</name>
</gene>
<name>A0ACC0AXD6_CATRO</name>
<protein>
    <submittedName>
        <fullName evidence="1">Uncharacterized protein</fullName>
    </submittedName>
</protein>
<comment type="caution">
    <text evidence="1">The sequence shown here is derived from an EMBL/GenBank/DDBJ whole genome shotgun (WGS) entry which is preliminary data.</text>
</comment>
<evidence type="ECO:0000313" key="1">
    <source>
        <dbReference type="EMBL" id="KAI5664126.1"/>
    </source>
</evidence>
<organism evidence="1 2">
    <name type="scientific">Catharanthus roseus</name>
    <name type="common">Madagascar periwinkle</name>
    <name type="synonym">Vinca rosea</name>
    <dbReference type="NCBI Taxonomy" id="4058"/>
    <lineage>
        <taxon>Eukaryota</taxon>
        <taxon>Viridiplantae</taxon>
        <taxon>Streptophyta</taxon>
        <taxon>Embryophyta</taxon>
        <taxon>Tracheophyta</taxon>
        <taxon>Spermatophyta</taxon>
        <taxon>Magnoliopsida</taxon>
        <taxon>eudicotyledons</taxon>
        <taxon>Gunneridae</taxon>
        <taxon>Pentapetalae</taxon>
        <taxon>asterids</taxon>
        <taxon>lamiids</taxon>
        <taxon>Gentianales</taxon>
        <taxon>Apocynaceae</taxon>
        <taxon>Rauvolfioideae</taxon>
        <taxon>Vinceae</taxon>
        <taxon>Catharanthinae</taxon>
        <taxon>Catharanthus</taxon>
    </lineage>
</organism>